<gene>
    <name evidence="1" type="ordered locus">HMPREF0868_0946</name>
</gene>
<evidence type="ECO:0000313" key="1">
    <source>
        <dbReference type="EMBL" id="ADC91342.1"/>
    </source>
</evidence>
<dbReference type="STRING" id="699246.HMPREF0868_0946"/>
<reference evidence="2" key="1">
    <citation type="submission" date="2009-12" db="EMBL/GenBank/DDBJ databases">
        <title>Sequence of Clostridiales genomosp. BVAB3 str. UPII9-5.</title>
        <authorList>
            <person name="Madupu R."/>
            <person name="Durkin A.S."/>
            <person name="Torralba M."/>
            <person name="Methe B."/>
            <person name="Sutton G.G."/>
            <person name="Strausberg R.L."/>
            <person name="Nelson K.E."/>
        </authorList>
    </citation>
    <scope>NUCLEOTIDE SEQUENCE [LARGE SCALE GENOMIC DNA]</scope>
    <source>
        <strain evidence="2">UPII9-5</strain>
    </source>
</reference>
<sequence>MNPGELSNIYPNLLNILDDNSTLFMETPVLEYFLESYYNIFG</sequence>
<dbReference type="KEGG" id="clo:HMPREF0868_0946"/>
<protein>
    <submittedName>
        <fullName evidence="1">Uncharacterized protein</fullName>
    </submittedName>
</protein>
<evidence type="ECO:0000313" key="2">
    <source>
        <dbReference type="Proteomes" id="UP000008234"/>
    </source>
</evidence>
<dbReference type="EMBL" id="CP001850">
    <property type="protein sequence ID" value="ADC91342.1"/>
    <property type="molecule type" value="Genomic_DNA"/>
</dbReference>
<organism evidence="1 2">
    <name type="scientific">Mageeibacillus indolicus (strain UPII9-5)</name>
    <name type="common">Clostridiales genomosp. BVAB3 (strain UPII9-5)</name>
    <dbReference type="NCBI Taxonomy" id="699246"/>
    <lineage>
        <taxon>Bacteria</taxon>
        <taxon>Bacillati</taxon>
        <taxon>Bacillota</taxon>
        <taxon>Clostridia</taxon>
        <taxon>Eubacteriales</taxon>
        <taxon>Oscillospiraceae</taxon>
        <taxon>Mageeibacillus</taxon>
    </lineage>
</organism>
<dbReference type="HOGENOM" id="CLU_3253700_0_0_9"/>
<dbReference type="AlphaFoldDB" id="D3R246"/>
<proteinExistence type="predicted"/>
<keyword evidence="2" id="KW-1185">Reference proteome</keyword>
<accession>D3R246</accession>
<name>D3R246_MAGIU</name>
<dbReference type="Proteomes" id="UP000008234">
    <property type="component" value="Chromosome"/>
</dbReference>